<keyword evidence="1" id="KW-0472">Membrane</keyword>
<comment type="caution">
    <text evidence="2">The sequence shown here is derived from an EMBL/GenBank/DDBJ whole genome shotgun (WGS) entry which is preliminary data.</text>
</comment>
<reference evidence="2" key="1">
    <citation type="journal article" date="2022" name="Int. J. Mol. Sci.">
        <title>Draft Genome of Tanacetum Coccineum: Genomic Comparison of Closely Related Tanacetum-Family Plants.</title>
        <authorList>
            <person name="Yamashiro T."/>
            <person name="Shiraishi A."/>
            <person name="Nakayama K."/>
            <person name="Satake H."/>
        </authorList>
    </citation>
    <scope>NUCLEOTIDE SEQUENCE</scope>
</reference>
<keyword evidence="3" id="KW-1185">Reference proteome</keyword>
<organism evidence="2 3">
    <name type="scientific">Tanacetum coccineum</name>
    <dbReference type="NCBI Taxonomy" id="301880"/>
    <lineage>
        <taxon>Eukaryota</taxon>
        <taxon>Viridiplantae</taxon>
        <taxon>Streptophyta</taxon>
        <taxon>Embryophyta</taxon>
        <taxon>Tracheophyta</taxon>
        <taxon>Spermatophyta</taxon>
        <taxon>Magnoliopsida</taxon>
        <taxon>eudicotyledons</taxon>
        <taxon>Gunneridae</taxon>
        <taxon>Pentapetalae</taxon>
        <taxon>asterids</taxon>
        <taxon>campanulids</taxon>
        <taxon>Asterales</taxon>
        <taxon>Asteraceae</taxon>
        <taxon>Asteroideae</taxon>
        <taxon>Anthemideae</taxon>
        <taxon>Anthemidinae</taxon>
        <taxon>Tanacetum</taxon>
    </lineage>
</organism>
<evidence type="ECO:0000256" key="1">
    <source>
        <dbReference type="SAM" id="Phobius"/>
    </source>
</evidence>
<evidence type="ECO:0000313" key="2">
    <source>
        <dbReference type="EMBL" id="GJT56744.1"/>
    </source>
</evidence>
<dbReference type="InterPro" id="IPR007750">
    <property type="entry name" value="DUF674"/>
</dbReference>
<protein>
    <submittedName>
        <fullName evidence="2">Uncharacterized protein</fullName>
    </submittedName>
</protein>
<name>A0ABQ5F0L5_9ASTR</name>
<dbReference type="PANTHER" id="PTHR33103">
    <property type="entry name" value="OS01G0153900 PROTEIN"/>
    <property type="match status" value="1"/>
</dbReference>
<keyword evidence="1" id="KW-0812">Transmembrane</keyword>
<proteinExistence type="predicted"/>
<dbReference type="Pfam" id="PF05056">
    <property type="entry name" value="DUF674"/>
    <property type="match status" value="1"/>
</dbReference>
<feature type="transmembrane region" description="Helical" evidence="1">
    <location>
        <begin position="51"/>
        <end position="70"/>
    </location>
</feature>
<sequence>MGSKPVHIKVFIDKKKKKVMFAEAEEDFVEILFSFLTLPLGTIARISSKHGWWRFVGGVFVGVLLGLGVGECGVGWWGVGVGVGGAGVGEGRWCVWLVKGVMGGVKKIKIVRGRGGEGDVGGCLGGGAWVAGVGFGDWA</sequence>
<dbReference type="PANTHER" id="PTHR33103:SF98">
    <property type="entry name" value="DUF674 FAMILY PROTEIN"/>
    <property type="match status" value="1"/>
</dbReference>
<reference evidence="2" key="2">
    <citation type="submission" date="2022-01" db="EMBL/GenBank/DDBJ databases">
        <authorList>
            <person name="Yamashiro T."/>
            <person name="Shiraishi A."/>
            <person name="Satake H."/>
            <person name="Nakayama K."/>
        </authorList>
    </citation>
    <scope>NUCLEOTIDE SEQUENCE</scope>
</reference>
<accession>A0ABQ5F0L5</accession>
<dbReference type="Proteomes" id="UP001151760">
    <property type="component" value="Unassembled WGS sequence"/>
</dbReference>
<gene>
    <name evidence="2" type="ORF">Tco_0991798</name>
</gene>
<dbReference type="EMBL" id="BQNB010016873">
    <property type="protein sequence ID" value="GJT56744.1"/>
    <property type="molecule type" value="Genomic_DNA"/>
</dbReference>
<keyword evidence="1" id="KW-1133">Transmembrane helix</keyword>
<evidence type="ECO:0000313" key="3">
    <source>
        <dbReference type="Proteomes" id="UP001151760"/>
    </source>
</evidence>